<reference evidence="2" key="2">
    <citation type="submission" date="2013-10" db="EMBL/GenBank/DDBJ databases">
        <authorList>
            <person name="Aslett M."/>
        </authorList>
    </citation>
    <scope>NUCLEOTIDE SEQUENCE [LARGE SCALE GENOMIC DNA]</scope>
    <source>
        <strain evidence="2">Weybridge</strain>
    </source>
</reference>
<reference evidence="2" key="1">
    <citation type="submission" date="2013-10" db="EMBL/GenBank/DDBJ databases">
        <title>Genomic analysis of the causative agents of coccidiosis in chickens.</title>
        <authorList>
            <person name="Reid A.J."/>
            <person name="Blake D."/>
            <person name="Billington K."/>
            <person name="Browne H."/>
            <person name="Dunn M."/>
            <person name="Hung S."/>
            <person name="Kawahara F."/>
            <person name="Miranda-Saavedra D."/>
            <person name="Mourier T."/>
            <person name="Nagra H."/>
            <person name="Otto T.D."/>
            <person name="Rawlings N."/>
            <person name="Sanchez A."/>
            <person name="Sanders M."/>
            <person name="Subramaniam C."/>
            <person name="Tay Y."/>
            <person name="Dear P."/>
            <person name="Doerig C."/>
            <person name="Gruber A."/>
            <person name="Parkinson J."/>
            <person name="Shirley M."/>
            <person name="Wan K.L."/>
            <person name="Berriman M."/>
            <person name="Tomley F."/>
            <person name="Pain A."/>
        </authorList>
    </citation>
    <scope>NUCLEOTIDE SEQUENCE [LARGE SCALE GENOMIC DNA]</scope>
    <source>
        <strain evidence="2">Weybridge</strain>
    </source>
</reference>
<sequence length="128" mass="13105">MARVKSIGQVKPQPQEEEAAAAAAAAAAGAAAGAAGAGAAANPPDTAADAAEEEPKIDEEGVDSEGDGDLFGDDDQGYIYNNELEEEIAQNDEFNQEIQENELEQEIALEGAAATATGEEGDEELNII</sequence>
<feature type="region of interest" description="Disordered" evidence="1">
    <location>
        <begin position="1"/>
        <end position="76"/>
    </location>
</feature>
<dbReference type="RefSeq" id="XP_013333488.1">
    <property type="nucleotide sequence ID" value="XM_013478034.1"/>
</dbReference>
<protein>
    <submittedName>
        <fullName evidence="2">Uncharacterized protein</fullName>
    </submittedName>
</protein>
<evidence type="ECO:0000256" key="1">
    <source>
        <dbReference type="SAM" id="MobiDB-lite"/>
    </source>
</evidence>
<evidence type="ECO:0000313" key="3">
    <source>
        <dbReference type="Proteomes" id="UP000030763"/>
    </source>
</evidence>
<dbReference type="GeneID" id="25339885"/>
<dbReference type="AlphaFoldDB" id="U6M172"/>
<dbReference type="VEuPathDB" id="ToxoDB:EMWEY_00058990"/>
<accession>U6M172</accession>
<keyword evidence="3" id="KW-1185">Reference proteome</keyword>
<name>U6M172_EIMMA</name>
<dbReference type="EMBL" id="HG719134">
    <property type="protein sequence ID" value="CDJ56838.1"/>
    <property type="molecule type" value="Genomic_DNA"/>
</dbReference>
<gene>
    <name evidence="2" type="ORF">EMWEY_00058990</name>
</gene>
<feature type="compositionally biased region" description="Low complexity" evidence="1">
    <location>
        <begin position="20"/>
        <end position="49"/>
    </location>
</feature>
<evidence type="ECO:0000313" key="2">
    <source>
        <dbReference type="EMBL" id="CDJ56838.1"/>
    </source>
</evidence>
<dbReference type="Proteomes" id="UP000030763">
    <property type="component" value="Unassembled WGS sequence"/>
</dbReference>
<feature type="compositionally biased region" description="Acidic residues" evidence="1">
    <location>
        <begin position="50"/>
        <end position="76"/>
    </location>
</feature>
<organism evidence="2 3">
    <name type="scientific">Eimeria maxima</name>
    <name type="common">Coccidian parasite</name>
    <dbReference type="NCBI Taxonomy" id="5804"/>
    <lineage>
        <taxon>Eukaryota</taxon>
        <taxon>Sar</taxon>
        <taxon>Alveolata</taxon>
        <taxon>Apicomplexa</taxon>
        <taxon>Conoidasida</taxon>
        <taxon>Coccidia</taxon>
        <taxon>Eucoccidiorida</taxon>
        <taxon>Eimeriorina</taxon>
        <taxon>Eimeriidae</taxon>
        <taxon>Eimeria</taxon>
    </lineage>
</organism>
<proteinExistence type="predicted"/>